<proteinExistence type="predicted"/>
<reference evidence="1" key="1">
    <citation type="submission" date="2022-03" db="EMBL/GenBank/DDBJ databases">
        <title>De novo assembled genomes of Belliella spp. (Cyclobacteriaceae) strains.</title>
        <authorList>
            <person name="Szabo A."/>
            <person name="Korponai K."/>
            <person name="Felfoldi T."/>
        </authorList>
    </citation>
    <scope>NUCLEOTIDE SEQUENCE</scope>
    <source>
        <strain evidence="1">DSM 111903</strain>
    </source>
</reference>
<sequence length="47" mass="5183">MNIRNVARWVRSSFVSCGHSSAENSIANSTTNRSSYNLLFGYLQEGG</sequence>
<gene>
    <name evidence="1" type="ORF">MM213_14160</name>
</gene>
<dbReference type="RefSeq" id="WP_241413245.1">
    <property type="nucleotide sequence ID" value="NZ_JAKZGO010000012.1"/>
</dbReference>
<comment type="caution">
    <text evidence="1">The sequence shown here is derived from an EMBL/GenBank/DDBJ whole genome shotgun (WGS) entry which is preliminary data.</text>
</comment>
<evidence type="ECO:0000313" key="1">
    <source>
        <dbReference type="EMBL" id="MCH7414640.1"/>
    </source>
</evidence>
<dbReference type="Proteomes" id="UP001165430">
    <property type="component" value="Unassembled WGS sequence"/>
</dbReference>
<protein>
    <submittedName>
        <fullName evidence="1">Uncharacterized protein</fullName>
    </submittedName>
</protein>
<organism evidence="1 2">
    <name type="scientific">Belliella alkalica</name>
    <dbReference type="NCBI Taxonomy" id="1730871"/>
    <lineage>
        <taxon>Bacteria</taxon>
        <taxon>Pseudomonadati</taxon>
        <taxon>Bacteroidota</taxon>
        <taxon>Cytophagia</taxon>
        <taxon>Cytophagales</taxon>
        <taxon>Cyclobacteriaceae</taxon>
        <taxon>Belliella</taxon>
    </lineage>
</organism>
<keyword evidence="2" id="KW-1185">Reference proteome</keyword>
<dbReference type="EMBL" id="JAKZGO010000012">
    <property type="protein sequence ID" value="MCH7414640.1"/>
    <property type="molecule type" value="Genomic_DNA"/>
</dbReference>
<name>A0ABS9VFC0_9BACT</name>
<evidence type="ECO:0000313" key="2">
    <source>
        <dbReference type="Proteomes" id="UP001165430"/>
    </source>
</evidence>
<accession>A0ABS9VFC0</accession>